<feature type="region of interest" description="Disordered" evidence="6">
    <location>
        <begin position="208"/>
        <end position="231"/>
    </location>
</feature>
<feature type="transmembrane region" description="Helical" evidence="7">
    <location>
        <begin position="48"/>
        <end position="72"/>
    </location>
</feature>
<keyword evidence="10" id="KW-1185">Reference proteome</keyword>
<feature type="transmembrane region" description="Helical" evidence="7">
    <location>
        <begin position="461"/>
        <end position="480"/>
    </location>
</feature>
<evidence type="ECO:0000256" key="6">
    <source>
        <dbReference type="SAM" id="MobiDB-lite"/>
    </source>
</evidence>
<evidence type="ECO:0000256" key="4">
    <source>
        <dbReference type="ARBA" id="ARBA00022989"/>
    </source>
</evidence>
<evidence type="ECO:0000313" key="10">
    <source>
        <dbReference type="Proteomes" id="UP000007844"/>
    </source>
</evidence>
<feature type="transmembrane region" description="Helical" evidence="7">
    <location>
        <begin position="825"/>
        <end position="852"/>
    </location>
</feature>
<keyword evidence="5 7" id="KW-0472">Membrane</keyword>
<dbReference type="KEGG" id="daf:Desaf_1105"/>
<gene>
    <name evidence="9" type="ORF">Desaf_1105</name>
</gene>
<dbReference type="InterPro" id="IPR003838">
    <property type="entry name" value="ABC3_permease_C"/>
</dbReference>
<feature type="region of interest" description="Disordered" evidence="6">
    <location>
        <begin position="134"/>
        <end position="190"/>
    </location>
</feature>
<evidence type="ECO:0000256" key="7">
    <source>
        <dbReference type="SAM" id="Phobius"/>
    </source>
</evidence>
<evidence type="ECO:0000256" key="5">
    <source>
        <dbReference type="ARBA" id="ARBA00023136"/>
    </source>
</evidence>
<sequence length="957" mass="101429">MPKPPAQEPRKPLLLQPSIKGPTHGAMTLRGFFTLQARFGLRHLRRSFWRTLAVVLGIGLGAGVFTSVRLAVDASLESFTRSMDLLAGQAELSVSMPGGRLDDDLVARLAAEPGIIVAPVLTAWVNATKITATPDTIDDTEQPTNEHRGSRGAPYPENGPGGWGLGRSEPLWQAKPSPALTQPTPGETFRLVGLDPLLDASLRDLGEAEPEAVGGSRGGGDDSGGDGGGGQTMDVRVWRRLMVEPWSLALSSRLAERLGLREGDGLELTYAGRTARMKVVALLSDEGLAMADGGLITLADLATVQELTGLLGLVDRIDLRLTHGATEADVRALLPPGAVLGPPSAERESGQAMIGAYRLNLTVLGFVSLFVGMFLVYSLVAVAAASRRRELAILRSLGASRRVLMLLFLAEGGLLGLLGWLASLPISFVLMPRLLRAVNATISTLFARVNVDALSVSPVEALLSLTVTVGVSVAAALQPAREARAVPPREALTMAGIHGRAAPVHGPALIGLLLIALAWPISLLPSPEAFPLPGYAAIFLLFAGFALLCPWLVRVVSSLALPFVSRLGGAPGLLAGRAVSQADARTALSVGALVTATALFLALSIMVQSFRSTFTLWLHQTVSGDLFVRPTLSDANDYRTPLPPDALAWIEAHKGEAANLPYLRIAVSLDGAPYQLEIMDLEVLVQRGLGSFLFLRGDPRRALELTGQGRGVLVSEVLANRTGLGLGERYRDTVAGVSLDEEIVGIIRCYRTRGGVVYFTDSRWRELGGEFAPNGVRMWFPGPDPEARARAFRQAILSSPVGFGLEASVGGELRREIARIFDQTFAVTTVLLLVALAVAALGIAGALTVMVLERSREVRTMLALGGSRGQVRAMILWEACLLVTAGLAAGTVCGFLLSAILIYVVNRVSFGWTFLYSVDWLALALGLPLIFLACLAAGLPALRIAASGPPAAVLRER</sequence>
<evidence type="ECO:0000259" key="8">
    <source>
        <dbReference type="Pfam" id="PF02687"/>
    </source>
</evidence>
<accession>F3YX60</accession>
<comment type="subcellular location">
    <subcellularLocation>
        <location evidence="1">Cell membrane</location>
        <topology evidence="1">Multi-pass membrane protein</topology>
    </subcellularLocation>
</comment>
<evidence type="ECO:0000256" key="2">
    <source>
        <dbReference type="ARBA" id="ARBA00022475"/>
    </source>
</evidence>
<feature type="transmembrane region" description="Helical" evidence="7">
    <location>
        <begin position="501"/>
        <end position="522"/>
    </location>
</feature>
<dbReference type="GO" id="GO:0005886">
    <property type="term" value="C:plasma membrane"/>
    <property type="evidence" value="ECO:0007669"/>
    <property type="project" value="UniProtKB-SubCell"/>
</dbReference>
<proteinExistence type="predicted"/>
<feature type="transmembrane region" description="Helical" evidence="7">
    <location>
        <begin position="363"/>
        <end position="385"/>
    </location>
</feature>
<feature type="transmembrane region" description="Helical" evidence="7">
    <location>
        <begin position="534"/>
        <end position="553"/>
    </location>
</feature>
<evidence type="ECO:0000256" key="3">
    <source>
        <dbReference type="ARBA" id="ARBA00022692"/>
    </source>
</evidence>
<dbReference type="AlphaFoldDB" id="F3YX60"/>
<dbReference type="HOGENOM" id="CLU_012341_0_0_7"/>
<keyword evidence="3 7" id="KW-0812">Transmembrane</keyword>
<dbReference type="PANTHER" id="PTHR30287:SF2">
    <property type="entry name" value="BLL1001 PROTEIN"/>
    <property type="match status" value="1"/>
</dbReference>
<name>F3YX60_DESAF</name>
<dbReference type="eggNOG" id="COG0577">
    <property type="taxonomic scope" value="Bacteria"/>
</dbReference>
<feature type="domain" description="ABC3 transporter permease C-terminal" evidence="8">
    <location>
        <begin position="363"/>
        <end position="487"/>
    </location>
</feature>
<evidence type="ECO:0000256" key="1">
    <source>
        <dbReference type="ARBA" id="ARBA00004651"/>
    </source>
</evidence>
<organism evidence="9 10">
    <name type="scientific">Desulfocurvibacter africanus subsp. africanus str. Walvis Bay</name>
    <dbReference type="NCBI Taxonomy" id="690850"/>
    <lineage>
        <taxon>Bacteria</taxon>
        <taxon>Pseudomonadati</taxon>
        <taxon>Thermodesulfobacteriota</taxon>
        <taxon>Desulfovibrionia</taxon>
        <taxon>Desulfovibrionales</taxon>
        <taxon>Desulfovibrionaceae</taxon>
        <taxon>Desulfocurvibacter</taxon>
    </lineage>
</organism>
<feature type="domain" description="ABC3 transporter permease C-terminal" evidence="8">
    <location>
        <begin position="830"/>
        <end position="948"/>
    </location>
</feature>
<reference evidence="9 10" key="1">
    <citation type="journal article" date="2011" name="J. Bacteriol.">
        <title>Genome sequence of the mercury-methylating and pleomorphic Desulfovibrio africanus Strain Walvis Bay.</title>
        <authorList>
            <person name="Brown S.D."/>
            <person name="Wall J.D."/>
            <person name="Kucken A.M."/>
            <person name="Gilmour C.C."/>
            <person name="Podar M."/>
            <person name="Brandt C.C."/>
            <person name="Teshima H."/>
            <person name="Detter J.C."/>
            <person name="Han C.S."/>
            <person name="Land M.L."/>
            <person name="Lucas S."/>
            <person name="Han J."/>
            <person name="Pennacchio L."/>
            <person name="Nolan M."/>
            <person name="Pitluck S."/>
            <person name="Woyke T."/>
            <person name="Goodwin L."/>
            <person name="Palumbo A.V."/>
            <person name="Elias D.A."/>
        </authorList>
    </citation>
    <scope>NUCLEOTIDE SEQUENCE [LARGE SCALE GENOMIC DNA]</scope>
    <source>
        <strain evidence="9 10">Walvis Bay</strain>
    </source>
</reference>
<dbReference type="InterPro" id="IPR038766">
    <property type="entry name" value="Membrane_comp_ABC_pdt"/>
</dbReference>
<feature type="compositionally biased region" description="Gly residues" evidence="6">
    <location>
        <begin position="215"/>
        <end position="231"/>
    </location>
</feature>
<dbReference type="Proteomes" id="UP000007844">
    <property type="component" value="Chromosome"/>
</dbReference>
<dbReference type="EMBL" id="CP003221">
    <property type="protein sequence ID" value="EGJ49448.1"/>
    <property type="molecule type" value="Genomic_DNA"/>
</dbReference>
<feature type="transmembrane region" description="Helical" evidence="7">
    <location>
        <begin position="920"/>
        <end position="942"/>
    </location>
</feature>
<feature type="transmembrane region" description="Helical" evidence="7">
    <location>
        <begin position="873"/>
        <end position="905"/>
    </location>
</feature>
<feature type="transmembrane region" description="Helical" evidence="7">
    <location>
        <begin position="406"/>
        <end position="430"/>
    </location>
</feature>
<keyword evidence="2" id="KW-1003">Cell membrane</keyword>
<dbReference type="PANTHER" id="PTHR30287">
    <property type="entry name" value="MEMBRANE COMPONENT OF PREDICTED ABC SUPERFAMILY METABOLITE UPTAKE TRANSPORTER"/>
    <property type="match status" value="1"/>
</dbReference>
<dbReference type="STRING" id="690850.Desaf_1105"/>
<feature type="transmembrane region" description="Helical" evidence="7">
    <location>
        <begin position="587"/>
        <end position="607"/>
    </location>
</feature>
<protein>
    <recommendedName>
        <fullName evidence="8">ABC3 transporter permease C-terminal domain-containing protein</fullName>
    </recommendedName>
</protein>
<dbReference type="Pfam" id="PF02687">
    <property type="entry name" value="FtsX"/>
    <property type="match status" value="2"/>
</dbReference>
<evidence type="ECO:0000313" key="9">
    <source>
        <dbReference type="EMBL" id="EGJ49448.1"/>
    </source>
</evidence>
<keyword evidence="4 7" id="KW-1133">Transmembrane helix</keyword>